<evidence type="ECO:0000313" key="1">
    <source>
        <dbReference type="EMBL" id="VDO95456.1"/>
    </source>
</evidence>
<protein>
    <submittedName>
        <fullName evidence="3">Protein CUSTOS</fullName>
    </submittedName>
</protein>
<dbReference type="Proteomes" id="UP000050761">
    <property type="component" value="Unassembled WGS sequence"/>
</dbReference>
<organism evidence="1">
    <name type="scientific">Heligmosomoides polygyrus</name>
    <name type="common">Parasitic roundworm</name>
    <dbReference type="NCBI Taxonomy" id="6339"/>
    <lineage>
        <taxon>Eukaryota</taxon>
        <taxon>Metazoa</taxon>
        <taxon>Ecdysozoa</taxon>
        <taxon>Nematoda</taxon>
        <taxon>Chromadorea</taxon>
        <taxon>Rhabditida</taxon>
        <taxon>Rhabditina</taxon>
        <taxon>Rhabditomorpha</taxon>
        <taxon>Strongyloidea</taxon>
        <taxon>Heligmosomidae</taxon>
        <taxon>Heligmosomoides</taxon>
    </lineage>
</organism>
<dbReference type="EMBL" id="UZAH01027840">
    <property type="protein sequence ID" value="VDO95456.1"/>
    <property type="molecule type" value="Genomic_DNA"/>
</dbReference>
<dbReference type="WBParaSite" id="HPBE_0001324901-mRNA-1">
    <property type="protein sequence ID" value="HPBE_0001324901-mRNA-1"/>
    <property type="gene ID" value="HPBE_0001324901"/>
</dbReference>
<evidence type="ECO:0000313" key="3">
    <source>
        <dbReference type="WBParaSite" id="HPBE_0001324901-mRNA-1"/>
    </source>
</evidence>
<reference evidence="1 2" key="1">
    <citation type="submission" date="2018-11" db="EMBL/GenBank/DDBJ databases">
        <authorList>
            <consortium name="Pathogen Informatics"/>
        </authorList>
    </citation>
    <scope>NUCLEOTIDE SEQUENCE [LARGE SCALE GENOMIC DNA]</scope>
</reference>
<dbReference type="AlphaFoldDB" id="A0A3P7Z299"/>
<gene>
    <name evidence="1" type="ORF">HPBE_LOCUS13250</name>
</gene>
<accession>A0A3P7Z299</accession>
<keyword evidence="2" id="KW-1185">Reference proteome</keyword>
<evidence type="ECO:0000313" key="2">
    <source>
        <dbReference type="Proteomes" id="UP000050761"/>
    </source>
</evidence>
<reference evidence="3" key="2">
    <citation type="submission" date="2019-09" db="UniProtKB">
        <authorList>
            <consortium name="WormBaseParasite"/>
        </authorList>
    </citation>
    <scope>IDENTIFICATION</scope>
</reference>
<name>A0A3P7Z299_HELPZ</name>
<proteinExistence type="predicted"/>
<sequence>MKHRNVERVLPPDSDDAVKASIDQEKLCDGISTQTSAVEQSGGNQISSFGYFAVGVLQKPGLRKTSLKFFRDIFVKSALPFAKLVEKLEEVRREYAQQGESSSESDDDENVNEKIAGEVRIMVPVLPVLVQPYHGGASVKKVPMHRRKVRKGLSTYRYRAKPKKIKSKAASDDEEDSDDADVVVKQVFPTLGVPVNDVSDRTHHLTRKGYQLKVTETPRSNNAEWKGVDGPCGSAAARDAAVLDVCRLVACVYAFVADVFNGDDT</sequence>